<name>A0A6D2HY43_9BRAS</name>
<sequence>MLLEVDSSVDQAILFVNEASSTHKLHMFLNHMVWDVTNVQCFKMSEAAQENLVKEFKSCLTSVLITSDAFSTRIDFPHGNMVINFDLPQDTTSYLQRLSRVSRFEKKGAAFNLVLPNCLDYMTKLEKHFELKHKEIQPWNCIDSYKSAFKEARMGEGELYHIVLTFTSKTVANHQLWNSNYLHKI</sequence>
<dbReference type="Pfam" id="PF00271">
    <property type="entry name" value="Helicase_C"/>
    <property type="match status" value="1"/>
</dbReference>
<keyword evidence="4" id="KW-1185">Reference proteome</keyword>
<gene>
    <name evidence="3" type="ORF">MERR_LOCUS8385</name>
</gene>
<evidence type="ECO:0000259" key="2">
    <source>
        <dbReference type="PROSITE" id="PS51194"/>
    </source>
</evidence>
<feature type="domain" description="Helicase C-terminal" evidence="2">
    <location>
        <begin position="1"/>
        <end position="144"/>
    </location>
</feature>
<dbReference type="SMART" id="SM00490">
    <property type="entry name" value="HELICc"/>
    <property type="match status" value="1"/>
</dbReference>
<organism evidence="3 4">
    <name type="scientific">Microthlaspi erraticum</name>
    <dbReference type="NCBI Taxonomy" id="1685480"/>
    <lineage>
        <taxon>Eukaryota</taxon>
        <taxon>Viridiplantae</taxon>
        <taxon>Streptophyta</taxon>
        <taxon>Embryophyta</taxon>
        <taxon>Tracheophyta</taxon>
        <taxon>Spermatophyta</taxon>
        <taxon>Magnoliopsida</taxon>
        <taxon>eudicotyledons</taxon>
        <taxon>Gunneridae</taxon>
        <taxon>Pentapetalae</taxon>
        <taxon>rosids</taxon>
        <taxon>malvids</taxon>
        <taxon>Brassicales</taxon>
        <taxon>Brassicaceae</taxon>
        <taxon>Coluteocarpeae</taxon>
        <taxon>Microthlaspi</taxon>
    </lineage>
</organism>
<keyword evidence="1" id="KW-0694">RNA-binding</keyword>
<dbReference type="PANTHER" id="PTHR47958">
    <property type="entry name" value="ATP-DEPENDENT RNA HELICASE DBP3"/>
    <property type="match status" value="1"/>
</dbReference>
<dbReference type="GO" id="GO:0003723">
    <property type="term" value="F:RNA binding"/>
    <property type="evidence" value="ECO:0007669"/>
    <property type="project" value="UniProtKB-KW"/>
</dbReference>
<dbReference type="Gene3D" id="3.40.50.300">
    <property type="entry name" value="P-loop containing nucleotide triphosphate hydrolases"/>
    <property type="match status" value="1"/>
</dbReference>
<dbReference type="OrthoDB" id="10261556at2759"/>
<dbReference type="Proteomes" id="UP000467841">
    <property type="component" value="Unassembled WGS sequence"/>
</dbReference>
<proteinExistence type="predicted"/>
<dbReference type="InterPro" id="IPR027417">
    <property type="entry name" value="P-loop_NTPase"/>
</dbReference>
<dbReference type="InterPro" id="IPR001650">
    <property type="entry name" value="Helicase_C-like"/>
</dbReference>
<evidence type="ECO:0000313" key="4">
    <source>
        <dbReference type="Proteomes" id="UP000467841"/>
    </source>
</evidence>
<dbReference type="PROSITE" id="PS51194">
    <property type="entry name" value="HELICASE_CTER"/>
    <property type="match status" value="1"/>
</dbReference>
<dbReference type="EMBL" id="CACVBM020000588">
    <property type="protein sequence ID" value="CAA7021150.1"/>
    <property type="molecule type" value="Genomic_DNA"/>
</dbReference>
<dbReference type="SUPFAM" id="SSF52540">
    <property type="entry name" value="P-loop containing nucleoside triphosphate hydrolases"/>
    <property type="match status" value="1"/>
</dbReference>
<reference evidence="3" key="1">
    <citation type="submission" date="2020-01" db="EMBL/GenBank/DDBJ databases">
        <authorList>
            <person name="Mishra B."/>
        </authorList>
    </citation>
    <scope>NUCLEOTIDE SEQUENCE [LARGE SCALE GENOMIC DNA]</scope>
</reference>
<accession>A0A6D2HY43</accession>
<comment type="caution">
    <text evidence="3">The sequence shown here is derived from an EMBL/GenBank/DDBJ whole genome shotgun (WGS) entry which is preliminary data.</text>
</comment>
<protein>
    <recommendedName>
        <fullName evidence="2">Helicase C-terminal domain-containing protein</fullName>
    </recommendedName>
</protein>
<evidence type="ECO:0000256" key="1">
    <source>
        <dbReference type="ARBA" id="ARBA00022884"/>
    </source>
</evidence>
<dbReference type="AlphaFoldDB" id="A0A6D2HY43"/>
<evidence type="ECO:0000313" key="3">
    <source>
        <dbReference type="EMBL" id="CAA7021150.1"/>
    </source>
</evidence>